<accession>A0A3P7N2G5</accession>
<name>A0A3P7N2G5_CYLGO</name>
<organism evidence="1 2">
    <name type="scientific">Cylicostephanus goldi</name>
    <name type="common">Nematode worm</name>
    <dbReference type="NCBI Taxonomy" id="71465"/>
    <lineage>
        <taxon>Eukaryota</taxon>
        <taxon>Metazoa</taxon>
        <taxon>Ecdysozoa</taxon>
        <taxon>Nematoda</taxon>
        <taxon>Chromadorea</taxon>
        <taxon>Rhabditida</taxon>
        <taxon>Rhabditina</taxon>
        <taxon>Rhabditomorpha</taxon>
        <taxon>Strongyloidea</taxon>
        <taxon>Strongylidae</taxon>
        <taxon>Cylicostephanus</taxon>
    </lineage>
</organism>
<keyword evidence="2" id="KW-1185">Reference proteome</keyword>
<dbReference type="AlphaFoldDB" id="A0A3P7N2G5"/>
<dbReference type="Proteomes" id="UP000271889">
    <property type="component" value="Unassembled WGS sequence"/>
</dbReference>
<proteinExistence type="predicted"/>
<gene>
    <name evidence="1" type="ORF">CGOC_LOCUS12462</name>
</gene>
<sequence length="78" mass="8780">MISEGSPVKEETFTKIDVPTVRSKPTTTRARFRKVTSSTCRTYSLSEKYRILEGVGARNQLYMAEVWLCSVAGVFARS</sequence>
<reference evidence="1 2" key="1">
    <citation type="submission" date="2018-11" db="EMBL/GenBank/DDBJ databases">
        <authorList>
            <consortium name="Pathogen Informatics"/>
        </authorList>
    </citation>
    <scope>NUCLEOTIDE SEQUENCE [LARGE SCALE GENOMIC DNA]</scope>
</reference>
<protein>
    <submittedName>
        <fullName evidence="1">Uncharacterized protein</fullName>
    </submittedName>
</protein>
<evidence type="ECO:0000313" key="2">
    <source>
        <dbReference type="Proteomes" id="UP000271889"/>
    </source>
</evidence>
<dbReference type="OrthoDB" id="5875328at2759"/>
<dbReference type="EMBL" id="UYRV01123336">
    <property type="protein sequence ID" value="VDN33750.1"/>
    <property type="molecule type" value="Genomic_DNA"/>
</dbReference>
<evidence type="ECO:0000313" key="1">
    <source>
        <dbReference type="EMBL" id="VDN33750.1"/>
    </source>
</evidence>